<dbReference type="AlphaFoldDB" id="A0A396ZCC7"/>
<comment type="caution">
    <text evidence="1">The sequence shown here is derived from an EMBL/GenBank/DDBJ whole genome shotgun (WGS) entry which is preliminary data.</text>
</comment>
<protein>
    <submittedName>
        <fullName evidence="1">Uncharacterized protein</fullName>
    </submittedName>
</protein>
<dbReference type="Proteomes" id="UP000265798">
    <property type="component" value="Unassembled WGS sequence"/>
</dbReference>
<evidence type="ECO:0000313" key="1">
    <source>
        <dbReference type="EMBL" id="RHX92185.1"/>
    </source>
</evidence>
<sequence length="242" mass="28430">MIRILFLFLFFPGFLFAVTPGKWSHLDKFVFGNSLNGPVREVVKNASGKVIYTANYDYDSNGKLIKESYLNEEGKPDGSTQFQYKDGKVVREELFNKENLLIETKTFRYNPKGSIDLIEVFDKEGKLLIKSNINSWEKEFARSGQTSWSESKEVETFSLIQDEKNPKLLTQNIYNEEKKQIASTKFEYDEKGNLLTRINTQGEQERKNQLNYDSNRRLISFTFHVKQNNKWELLKTHELFYK</sequence>
<organism evidence="1 2">
    <name type="scientific">Leptospira stimsonii</name>
    <dbReference type="NCBI Taxonomy" id="2202203"/>
    <lineage>
        <taxon>Bacteria</taxon>
        <taxon>Pseudomonadati</taxon>
        <taxon>Spirochaetota</taxon>
        <taxon>Spirochaetia</taxon>
        <taxon>Leptospirales</taxon>
        <taxon>Leptospiraceae</taxon>
        <taxon>Leptospira</taxon>
    </lineage>
</organism>
<gene>
    <name evidence="1" type="ORF">DLM75_02910</name>
</gene>
<accession>A0A396ZCC7</accession>
<dbReference type="Gene3D" id="2.180.10.10">
    <property type="entry name" value="RHS repeat-associated core"/>
    <property type="match status" value="1"/>
</dbReference>
<name>A0A396ZCC7_9LEPT</name>
<dbReference type="OrthoDB" id="342669at2"/>
<evidence type="ECO:0000313" key="2">
    <source>
        <dbReference type="Proteomes" id="UP000265798"/>
    </source>
</evidence>
<reference evidence="2" key="1">
    <citation type="submission" date="2018-05" db="EMBL/GenBank/DDBJ databases">
        <title>Leptospira yasudae sp. nov. and Leptospira stimsonii sp. nov., two pathogenic species of the genus Leptospira isolated from environmental sources.</title>
        <authorList>
            <person name="Casanovas-Massana A."/>
            <person name="Hamond C."/>
            <person name="Santos L.A."/>
            <person name="Hacker K.P."/>
            <person name="Balassiano I."/>
            <person name="Medeiros M.A."/>
            <person name="Reis M.G."/>
            <person name="Ko A.I."/>
            <person name="Wunder E.A."/>
        </authorList>
    </citation>
    <scope>NUCLEOTIDE SEQUENCE [LARGE SCALE GENOMIC DNA]</scope>
    <source>
        <strain evidence="2">Yale</strain>
    </source>
</reference>
<dbReference type="EMBL" id="QHCT01000001">
    <property type="protein sequence ID" value="RHX92185.1"/>
    <property type="molecule type" value="Genomic_DNA"/>
</dbReference>
<proteinExistence type="predicted"/>